<feature type="chain" id="PRO_5037965070" description="Lipoprotein" evidence="1">
    <location>
        <begin position="19"/>
        <end position="292"/>
    </location>
</feature>
<gene>
    <name evidence="2" type="ORF">H6B30_02075</name>
</gene>
<reference evidence="2 3" key="1">
    <citation type="journal article" date="2021" name="Sci. Rep.">
        <title>The distribution of antibiotic resistance genes in chicken gut microbiota commensals.</title>
        <authorList>
            <person name="Juricova H."/>
            <person name="Matiasovicova J."/>
            <person name="Kubasova T."/>
            <person name="Cejkova D."/>
            <person name="Rychlik I."/>
        </authorList>
    </citation>
    <scope>NUCLEOTIDE SEQUENCE [LARGE SCALE GENOMIC DNA]</scope>
    <source>
        <strain evidence="2 3">An819</strain>
    </source>
</reference>
<evidence type="ECO:0008006" key="4">
    <source>
        <dbReference type="Google" id="ProtNLM"/>
    </source>
</evidence>
<keyword evidence="3" id="KW-1185">Reference proteome</keyword>
<dbReference type="PROSITE" id="PS51257">
    <property type="entry name" value="PROKAR_LIPOPROTEIN"/>
    <property type="match status" value="1"/>
</dbReference>
<dbReference type="Proteomes" id="UP000764045">
    <property type="component" value="Unassembled WGS sequence"/>
</dbReference>
<sequence>MRKILSILMVAMVPLLFAACDGGDDYYDPPGWRPGGGGNDGALNEYEKNLVGSYVSDDDPSKPFYLVLRDDRTGSFKSVNNGQTTGDDFTWRANSKRLTVVYKSDGSKGEMEYYYADNHLYVDGIPLVANNGQAPDDTDNPLVGQWEGAINGYYQAVLGQTGDNYATVCEFASNGEGTQLDYNIYSPRDNYAYSPFTWTQTGGVIVVNYVADADGNSLPRAVFNNYALTDTRFTGTVLYGTQQFGFAYTATSGFDWTPYINGTRGAPMAAKTRMADLRKARSGPVRKGSFAR</sequence>
<name>A0A939B3F0_9BACT</name>
<accession>A0A939B3F0</accession>
<evidence type="ECO:0000256" key="1">
    <source>
        <dbReference type="SAM" id="SignalP"/>
    </source>
</evidence>
<proteinExistence type="predicted"/>
<organism evidence="2 3">
    <name type="scientific">Marseilla massiliensis</name>
    <dbReference type="NCBI Taxonomy" id="1841864"/>
    <lineage>
        <taxon>Bacteria</taxon>
        <taxon>Pseudomonadati</taxon>
        <taxon>Bacteroidota</taxon>
        <taxon>Bacteroidia</taxon>
        <taxon>Bacteroidales</taxon>
        <taxon>Prevotellaceae</taxon>
        <taxon>Marseilla</taxon>
    </lineage>
</organism>
<evidence type="ECO:0000313" key="2">
    <source>
        <dbReference type="EMBL" id="MBM6660551.1"/>
    </source>
</evidence>
<evidence type="ECO:0000313" key="3">
    <source>
        <dbReference type="Proteomes" id="UP000764045"/>
    </source>
</evidence>
<dbReference type="RefSeq" id="WP_205107391.1">
    <property type="nucleotide sequence ID" value="NZ_JACJJL010000002.1"/>
</dbReference>
<keyword evidence="1" id="KW-0732">Signal</keyword>
<comment type="caution">
    <text evidence="2">The sequence shown here is derived from an EMBL/GenBank/DDBJ whole genome shotgun (WGS) entry which is preliminary data.</text>
</comment>
<feature type="signal peptide" evidence="1">
    <location>
        <begin position="1"/>
        <end position="18"/>
    </location>
</feature>
<dbReference type="EMBL" id="JACJJL010000002">
    <property type="protein sequence ID" value="MBM6660551.1"/>
    <property type="molecule type" value="Genomic_DNA"/>
</dbReference>
<dbReference type="AlphaFoldDB" id="A0A939B3F0"/>
<protein>
    <recommendedName>
        <fullName evidence="4">Lipoprotein</fullName>
    </recommendedName>
</protein>